<evidence type="ECO:0000313" key="4">
    <source>
        <dbReference type="EMBL" id="QPJ62115.1"/>
    </source>
</evidence>
<dbReference type="PANTHER" id="PTHR10579:SF43">
    <property type="entry name" value="ZINC FINGER (C3HC4-TYPE RING FINGER) FAMILY PROTEIN"/>
    <property type="match status" value="1"/>
</dbReference>
<feature type="domain" description="VWFA" evidence="3">
    <location>
        <begin position="67"/>
        <end position="243"/>
    </location>
</feature>
<keyword evidence="2" id="KW-0732">Signal</keyword>
<dbReference type="PANTHER" id="PTHR10579">
    <property type="entry name" value="CALCIUM-ACTIVATED CHLORIDE CHANNEL REGULATOR"/>
    <property type="match status" value="1"/>
</dbReference>
<dbReference type="EMBL" id="CP048685">
    <property type="protein sequence ID" value="QPJ62115.1"/>
    <property type="molecule type" value="Genomic_DNA"/>
</dbReference>
<evidence type="ECO:0000313" key="5">
    <source>
        <dbReference type="Proteomes" id="UP000594688"/>
    </source>
</evidence>
<protein>
    <submittedName>
        <fullName evidence="4">VWA domain-containing protein</fullName>
    </submittedName>
</protein>
<dbReference type="AlphaFoldDB" id="A0A7T0G0B3"/>
<feature type="region of interest" description="Disordered" evidence="1">
    <location>
        <begin position="408"/>
        <end position="461"/>
    </location>
</feature>
<dbReference type="Proteomes" id="UP000594688">
    <property type="component" value="Chromosome"/>
</dbReference>
<dbReference type="SUPFAM" id="SSF53300">
    <property type="entry name" value="vWA-like"/>
    <property type="match status" value="1"/>
</dbReference>
<dbReference type="SMART" id="SM00327">
    <property type="entry name" value="VWA"/>
    <property type="match status" value="1"/>
</dbReference>
<organism evidence="4 5">
    <name type="scientific">Candidatus Nitronauta litoralis</name>
    <dbReference type="NCBI Taxonomy" id="2705533"/>
    <lineage>
        <taxon>Bacteria</taxon>
        <taxon>Pseudomonadati</taxon>
        <taxon>Nitrospinota/Tectimicrobiota group</taxon>
        <taxon>Nitrospinota</taxon>
        <taxon>Nitrospinia</taxon>
        <taxon>Nitrospinales</taxon>
        <taxon>Nitrospinaceae</taxon>
        <taxon>Candidatus Nitronauta</taxon>
    </lineage>
</organism>
<feature type="compositionally biased region" description="Basic and acidic residues" evidence="1">
    <location>
        <begin position="447"/>
        <end position="461"/>
    </location>
</feature>
<proteinExistence type="predicted"/>
<dbReference type="PROSITE" id="PS50234">
    <property type="entry name" value="VWFA"/>
    <property type="match status" value="1"/>
</dbReference>
<dbReference type="Gene3D" id="3.40.50.410">
    <property type="entry name" value="von Willebrand factor, type A domain"/>
    <property type="match status" value="1"/>
</dbReference>
<reference evidence="4 5" key="1">
    <citation type="submission" date="2020-02" db="EMBL/GenBank/DDBJ databases">
        <title>Genomic and physiological characterization of two novel Nitrospinaceae genera.</title>
        <authorList>
            <person name="Mueller A.J."/>
            <person name="Jung M.-Y."/>
            <person name="Strachan C.R."/>
            <person name="Herbold C.W."/>
            <person name="Kirkegaard R.H."/>
            <person name="Daims H."/>
        </authorList>
    </citation>
    <scope>NUCLEOTIDE SEQUENCE [LARGE SCALE GENOMIC DNA]</scope>
    <source>
        <strain evidence="4">EB</strain>
    </source>
</reference>
<dbReference type="InterPro" id="IPR051266">
    <property type="entry name" value="CLCR"/>
</dbReference>
<feature type="signal peptide" evidence="2">
    <location>
        <begin position="1"/>
        <end position="26"/>
    </location>
</feature>
<dbReference type="InterPro" id="IPR036465">
    <property type="entry name" value="vWFA_dom_sf"/>
</dbReference>
<accession>A0A7T0G0B3</accession>
<evidence type="ECO:0000256" key="2">
    <source>
        <dbReference type="SAM" id="SignalP"/>
    </source>
</evidence>
<gene>
    <name evidence="4" type="ORF">G3M70_09645</name>
</gene>
<evidence type="ECO:0000256" key="1">
    <source>
        <dbReference type="SAM" id="MobiDB-lite"/>
    </source>
</evidence>
<sequence length="461" mass="50534">MKKIKHILRTAGLVALIGLIAVPAPARQVNLDVALGTPVITAGKKQTAFLKVSLIGQEHHSDRAPVNVSIVLDKSGSMAGDKIEYAKEAAIMAVNRLEAQDTLSLVTYDNVVRVILPAQNVVNKANLQNRIRNISSGGNTALFAGVSKGAHELRRYLESTRVNRVILLSDGLANVGPSTPSELGNLGSSLSREGISVTTIGLGHGYNEDLMTRLAGYSDGNHYFARSASDLVTVFNNEFSNVLAVVAKDVNVIIHCRHGIRPIRVLGRNYEIMGQRVSVDLNQLSSRQEKFVMLEVELPEGSAGQSREVASVDVNYLDLKSKRSDALQGLAAVRYSAAPEEVKRATNRKVMEKAVEQVSNEMSKDVLKSLDEGRVEEAQRLQEKNVSLLKESAKKYDSPALQSLMSEAEEDAEVFRDEAPAAKMPGRSGAFSQSPPASMEWNKKRKELKERQYKRETQQQY</sequence>
<name>A0A7T0G0B3_9BACT</name>
<dbReference type="Pfam" id="PF00092">
    <property type="entry name" value="VWA"/>
    <property type="match status" value="1"/>
</dbReference>
<feature type="chain" id="PRO_5032382429" evidence="2">
    <location>
        <begin position="27"/>
        <end position="461"/>
    </location>
</feature>
<evidence type="ECO:0000259" key="3">
    <source>
        <dbReference type="PROSITE" id="PS50234"/>
    </source>
</evidence>
<dbReference type="InterPro" id="IPR002035">
    <property type="entry name" value="VWF_A"/>
</dbReference>
<dbReference type="KEGG" id="nli:G3M70_09645"/>